<dbReference type="EMBL" id="JBIUGF010000026">
    <property type="protein sequence ID" value="MFJ1338563.1"/>
    <property type="molecule type" value="Genomic_DNA"/>
</dbReference>
<accession>A0ACC7LUS4</accession>
<keyword evidence="1" id="KW-0067">ATP-binding</keyword>
<feature type="non-terminal residue" evidence="1">
    <location>
        <position position="560"/>
    </location>
</feature>
<organism evidence="1 2">
    <name type="scientific">Pseudomonas caricapapayae</name>
    <dbReference type="NCBI Taxonomy" id="46678"/>
    <lineage>
        <taxon>Bacteria</taxon>
        <taxon>Pseudomonadati</taxon>
        <taxon>Pseudomonadota</taxon>
        <taxon>Gammaproteobacteria</taxon>
        <taxon>Pseudomonadales</taxon>
        <taxon>Pseudomonadaceae</taxon>
        <taxon>Pseudomonas</taxon>
    </lineage>
</organism>
<keyword evidence="1" id="KW-0547">Nucleotide-binding</keyword>
<evidence type="ECO:0000313" key="1">
    <source>
        <dbReference type="EMBL" id="MFJ1338563.1"/>
    </source>
</evidence>
<proteinExistence type="predicted"/>
<gene>
    <name evidence="1" type="ORF">ACIKP7_10550</name>
</gene>
<name>A0ACC7LUS4_9PSED</name>
<comment type="caution">
    <text evidence="1">The sequence shown here is derived from an EMBL/GenBank/DDBJ whole genome shotgun (WGS) entry which is preliminary data.</text>
</comment>
<keyword evidence="2" id="KW-1185">Reference proteome</keyword>
<evidence type="ECO:0000313" key="2">
    <source>
        <dbReference type="Proteomes" id="UP001615411"/>
    </source>
</evidence>
<protein>
    <submittedName>
        <fullName evidence="1">ABC transporter ATP-binding protein</fullName>
    </submittedName>
</protein>
<dbReference type="Proteomes" id="UP001615411">
    <property type="component" value="Unassembled WGS sequence"/>
</dbReference>
<sequence length="560" mass="60790">MSNETLIEVRDLAVEFISGEQVQRVVEGVSFDIRRGETLALVGESGSGKSVTAHSILRLLPYPLARHPSGSIRYDGRDLMTLDEKQMRHIRGNRIAMIFQEPMTSLNPLHSIEKQINEILLLHKGLRGKEATARTLELLDLVGIPEPHKRLKALPHELSGGQRQRVMIAMALANEPELLIADEPTTALDVTVQLKILELLKSLQARLGMALLLISHDLNLVKRVAHRVCVMQRGCIVEQADCATLFNSPQHPYTQMLLGAEPSGGPAGNPPGAPMLEVEDLRVWFPIKKGLLRRTVDHVKAVDGINFSLPQGQTLGIVGESGSGKSTLGLAILRLLGSQGAIRFQGTALQDLNQQQVRPLRRQMQVVFQDPFGSLSPRMCVSDIVGEGLRIHRIGTAEEQEQAIIAALKEVGLDPQARHRYPHEFSGGQRQRIAIARALVLKPALILLDEPTSALDRTVQRQVVELLRSLQSKYNLTYLFISHDLAVVKALSHQLMVVKQGKVVEQGMAEDIFAAPQHAYTRQLLEAAFLAPVGAGGGPPGGGGGGEGGGGGAPARPGAP</sequence>
<reference evidence="1" key="1">
    <citation type="submission" date="2024-10" db="EMBL/GenBank/DDBJ databases">
        <title>Aeromonas and Pseudomonas from the Cagarras Archipelago, Rio de Janeiro, Brazil.</title>
        <authorList>
            <person name="Canellas A.L.B."/>
            <person name="Laport M.S."/>
        </authorList>
    </citation>
    <scope>NUCLEOTIDE SEQUENCE</scope>
    <source>
        <strain evidence="1">ACP-7</strain>
    </source>
</reference>